<keyword evidence="1" id="KW-1133">Transmembrane helix</keyword>
<feature type="transmembrane region" description="Helical" evidence="1">
    <location>
        <begin position="73"/>
        <end position="97"/>
    </location>
</feature>
<feature type="transmembrane region" description="Helical" evidence="1">
    <location>
        <begin position="186"/>
        <end position="209"/>
    </location>
</feature>
<keyword evidence="3" id="KW-1185">Reference proteome</keyword>
<dbReference type="Proteomes" id="UP001332243">
    <property type="component" value="Unassembled WGS sequence"/>
</dbReference>
<feature type="transmembrane region" description="Helical" evidence="1">
    <location>
        <begin position="145"/>
        <end position="165"/>
    </location>
</feature>
<feature type="transmembrane region" description="Helical" evidence="1">
    <location>
        <begin position="221"/>
        <end position="250"/>
    </location>
</feature>
<protein>
    <recommendedName>
        <fullName evidence="4">Glycerophosphoryl diester phosphodiesterase membrane domain-containing protein</fullName>
    </recommendedName>
</protein>
<proteinExistence type="predicted"/>
<gene>
    <name evidence="2" type="ORF">V1633_02095</name>
</gene>
<keyword evidence="1" id="KW-0472">Membrane</keyword>
<evidence type="ECO:0000313" key="2">
    <source>
        <dbReference type="EMBL" id="MEE6257280.1"/>
    </source>
</evidence>
<organism evidence="2 3">
    <name type="scientific">Plantactinospora sonchi</name>
    <dbReference type="NCBI Taxonomy" id="1544735"/>
    <lineage>
        <taxon>Bacteria</taxon>
        <taxon>Bacillati</taxon>
        <taxon>Actinomycetota</taxon>
        <taxon>Actinomycetes</taxon>
        <taxon>Micromonosporales</taxon>
        <taxon>Micromonosporaceae</taxon>
        <taxon>Plantactinospora</taxon>
    </lineage>
</organism>
<feature type="transmembrane region" description="Helical" evidence="1">
    <location>
        <begin position="118"/>
        <end position="139"/>
    </location>
</feature>
<name>A0ABU7RLA5_9ACTN</name>
<keyword evidence="1" id="KW-0812">Transmembrane</keyword>
<dbReference type="EMBL" id="JAZGQK010000001">
    <property type="protein sequence ID" value="MEE6257280.1"/>
    <property type="molecule type" value="Genomic_DNA"/>
</dbReference>
<accession>A0ABU7RLA5</accession>
<evidence type="ECO:0000313" key="3">
    <source>
        <dbReference type="Proteomes" id="UP001332243"/>
    </source>
</evidence>
<comment type="caution">
    <text evidence="2">The sequence shown here is derived from an EMBL/GenBank/DDBJ whole genome shotgun (WGS) entry which is preliminary data.</text>
</comment>
<dbReference type="RefSeq" id="WP_331212356.1">
    <property type="nucleotide sequence ID" value="NZ_JAZGQK010000001.1"/>
</dbReference>
<evidence type="ECO:0000256" key="1">
    <source>
        <dbReference type="SAM" id="Phobius"/>
    </source>
</evidence>
<evidence type="ECO:0008006" key="4">
    <source>
        <dbReference type="Google" id="ProtNLM"/>
    </source>
</evidence>
<sequence length="281" mass="29179">MSDAGPTAVLPMRPLTVGELLDSAVLLFRHQARTLLPVAVGLAASEQLLLYPLRLVAGVAPPGYLPDFDNLSAYWLLLAVGAACEITIIALLGNVAARAAGALLVDPGTPVRGLLRPAGARYGPSLAAAAIGGLLMFLAALVMPAWVVAVALLGGLTPAVVLDRVGPFRALGRSVSVALRISGRAAGIRVLGYLVWWILRVGLAIGVFAGLDGVGLLDPTWIVPFGAVLWTAINAVAYNVLACLDAVVYLETRIRTEGMDIAIAQARRTGRLRTAPSAADQ</sequence>
<reference evidence="2 3" key="1">
    <citation type="submission" date="2024-01" db="EMBL/GenBank/DDBJ databases">
        <title>Genome insights into Plantactinospora sonchi sp. nov.</title>
        <authorList>
            <person name="Wang L."/>
        </authorList>
    </citation>
    <scope>NUCLEOTIDE SEQUENCE [LARGE SCALE GENOMIC DNA]</scope>
    <source>
        <strain evidence="2 3">NEAU-QY2</strain>
    </source>
</reference>